<proteinExistence type="predicted"/>
<evidence type="ECO:0000313" key="2">
    <source>
        <dbReference type="Proteomes" id="UP000070501"/>
    </source>
</evidence>
<reference evidence="2" key="1">
    <citation type="submission" date="2016-02" db="EMBL/GenBank/DDBJ databases">
        <title>Draft genome sequence of Microdochium bolleyi, a fungal endophyte of beachgrass.</title>
        <authorList>
            <consortium name="DOE Joint Genome Institute"/>
            <person name="David A.S."/>
            <person name="May G."/>
            <person name="Haridas S."/>
            <person name="Lim J."/>
            <person name="Wang M."/>
            <person name="Labutti K."/>
            <person name="Lipzen A."/>
            <person name="Barry K."/>
            <person name="Grigoriev I.V."/>
        </authorList>
    </citation>
    <scope>NUCLEOTIDE SEQUENCE [LARGE SCALE GENOMIC DNA]</scope>
    <source>
        <strain evidence="2">J235TASD1</strain>
    </source>
</reference>
<dbReference type="EMBL" id="KQ964246">
    <property type="protein sequence ID" value="KXJ95017.1"/>
    <property type="molecule type" value="Genomic_DNA"/>
</dbReference>
<protein>
    <submittedName>
        <fullName evidence="1">Uncharacterized protein</fullName>
    </submittedName>
</protein>
<dbReference type="InParanoid" id="A0A136JCZ8"/>
<sequence>MCPMKVELPSFSSPVICQEYARLRLQLLPCPIRLRRCEFTSLSDQEVLYRV</sequence>
<accession>A0A136JCZ8</accession>
<dbReference type="AlphaFoldDB" id="A0A136JCZ8"/>
<evidence type="ECO:0000313" key="1">
    <source>
        <dbReference type="EMBL" id="KXJ95017.1"/>
    </source>
</evidence>
<dbReference type="Proteomes" id="UP000070501">
    <property type="component" value="Unassembled WGS sequence"/>
</dbReference>
<name>A0A136JCZ8_9PEZI</name>
<keyword evidence="2" id="KW-1185">Reference proteome</keyword>
<gene>
    <name evidence="1" type="ORF">Micbo1qcDRAFT_156806</name>
</gene>
<organism evidence="1 2">
    <name type="scientific">Microdochium bolleyi</name>
    <dbReference type="NCBI Taxonomy" id="196109"/>
    <lineage>
        <taxon>Eukaryota</taxon>
        <taxon>Fungi</taxon>
        <taxon>Dikarya</taxon>
        <taxon>Ascomycota</taxon>
        <taxon>Pezizomycotina</taxon>
        <taxon>Sordariomycetes</taxon>
        <taxon>Xylariomycetidae</taxon>
        <taxon>Xylariales</taxon>
        <taxon>Microdochiaceae</taxon>
        <taxon>Microdochium</taxon>
    </lineage>
</organism>